<name>A0A9N9DHL8_9GLOM</name>
<dbReference type="Gene3D" id="1.25.40.10">
    <property type="entry name" value="Tetratricopeptide repeat domain"/>
    <property type="match status" value="1"/>
</dbReference>
<comment type="similarity">
    <text evidence="1">Belongs to the sel-1 family.</text>
</comment>
<evidence type="ECO:0000313" key="3">
    <source>
        <dbReference type="Proteomes" id="UP000789831"/>
    </source>
</evidence>
<dbReference type="PANTHER" id="PTHR11102">
    <property type="entry name" value="SEL-1-LIKE PROTEIN"/>
    <property type="match status" value="1"/>
</dbReference>
<dbReference type="InterPro" id="IPR006597">
    <property type="entry name" value="Sel1-like"/>
</dbReference>
<dbReference type="Proteomes" id="UP000789831">
    <property type="component" value="Unassembled WGS sequence"/>
</dbReference>
<dbReference type="AlphaFoldDB" id="A0A9N9DHL8"/>
<comment type="caution">
    <text evidence="2">The sequence shown here is derived from an EMBL/GenBank/DDBJ whole genome shotgun (WGS) entry which is preliminary data.</text>
</comment>
<dbReference type="EMBL" id="CAJVPL010003803">
    <property type="protein sequence ID" value="CAG8638682.1"/>
    <property type="molecule type" value="Genomic_DNA"/>
</dbReference>
<dbReference type="SUPFAM" id="SSF81901">
    <property type="entry name" value="HCP-like"/>
    <property type="match status" value="1"/>
</dbReference>
<keyword evidence="3" id="KW-1185">Reference proteome</keyword>
<dbReference type="Pfam" id="PF08238">
    <property type="entry name" value="Sel1"/>
    <property type="match status" value="4"/>
</dbReference>
<evidence type="ECO:0000256" key="1">
    <source>
        <dbReference type="ARBA" id="ARBA00038101"/>
    </source>
</evidence>
<proteinExistence type="inferred from homology"/>
<organism evidence="2 3">
    <name type="scientific">Ambispora gerdemannii</name>
    <dbReference type="NCBI Taxonomy" id="144530"/>
    <lineage>
        <taxon>Eukaryota</taxon>
        <taxon>Fungi</taxon>
        <taxon>Fungi incertae sedis</taxon>
        <taxon>Mucoromycota</taxon>
        <taxon>Glomeromycotina</taxon>
        <taxon>Glomeromycetes</taxon>
        <taxon>Archaeosporales</taxon>
        <taxon>Ambisporaceae</taxon>
        <taxon>Ambispora</taxon>
    </lineage>
</organism>
<gene>
    <name evidence="2" type="ORF">AGERDE_LOCUS10874</name>
</gene>
<reference evidence="2" key="1">
    <citation type="submission" date="2021-06" db="EMBL/GenBank/DDBJ databases">
        <authorList>
            <person name="Kallberg Y."/>
            <person name="Tangrot J."/>
            <person name="Rosling A."/>
        </authorList>
    </citation>
    <scope>NUCLEOTIDE SEQUENCE</scope>
    <source>
        <strain evidence="2">MT106</strain>
    </source>
</reference>
<protein>
    <submittedName>
        <fullName evidence="2">4333_t:CDS:1</fullName>
    </submittedName>
</protein>
<evidence type="ECO:0000313" key="2">
    <source>
        <dbReference type="EMBL" id="CAG8638682.1"/>
    </source>
</evidence>
<dbReference type="PANTHER" id="PTHR11102:SF160">
    <property type="entry name" value="ERAD-ASSOCIATED E3 UBIQUITIN-PROTEIN LIGASE COMPONENT HRD3"/>
    <property type="match status" value="1"/>
</dbReference>
<accession>A0A9N9DHL8</accession>
<dbReference type="SMART" id="SM00671">
    <property type="entry name" value="SEL1"/>
    <property type="match status" value="4"/>
</dbReference>
<dbReference type="InterPro" id="IPR050767">
    <property type="entry name" value="Sel1_AlgK"/>
</dbReference>
<dbReference type="InterPro" id="IPR011990">
    <property type="entry name" value="TPR-like_helical_dom_sf"/>
</dbReference>
<sequence length="242" mass="27876">MQEITILFNEKSSCVNDDREICKHIQEWISLKKYCSSEIMKLVQEDLEIPLKSNILAVFYKYGIGTSLDYERARFCYEESVSCGDLFGTVMLGLFYEENVVGIKSNKKALELYQQAADACFPLGLYRLGKFYENFNGGYEKSVVFYEKAVEYGFPAEIYISDYYFNASLNWSYGCRKAFIWGKRAAVKGNMIGQHYLGSDYLDGNGTEIDIHNGIKWLCKAYKSGYMAAELGLCRVFRKSYY</sequence>
<dbReference type="OrthoDB" id="272077at2759"/>